<evidence type="ECO:0000313" key="2">
    <source>
        <dbReference type="Proteomes" id="UP001185984"/>
    </source>
</evidence>
<dbReference type="SUPFAM" id="SSF56529">
    <property type="entry name" value="FAH"/>
    <property type="match status" value="1"/>
</dbReference>
<dbReference type="PANTHER" id="PTHR30143:SF0">
    <property type="entry name" value="2-KETO-4-PENTENOATE HYDRATASE"/>
    <property type="match status" value="1"/>
</dbReference>
<dbReference type="InterPro" id="IPR050772">
    <property type="entry name" value="Hydratase-Decarb/MhpD_sf"/>
</dbReference>
<dbReference type="Gene3D" id="3.90.850.10">
    <property type="entry name" value="Fumarylacetoacetase-like, C-terminal domain"/>
    <property type="match status" value="1"/>
</dbReference>
<sequence>MVRVGGNSNMADAIAERFLAARRAAQGLADYPGTPPETLAEAYAIQDAALARVDQEIAGWKVGRILPPLDARYGCDRLAGPIFADTVAPIAADAEGYMFADGFGAIEAEYLFRIGSTPPAGQTDFTLAEAAAYIDAVHIGVEIASSPFAGINGMGPAVTISDFGNNNGLLIGPAVADWRSGAYAEQPVTTRIDGSVVGSGKAAAFARGAIGSVSFLLGNLAARGISIREGWWISTGAVTGVHPVRPGQAVEMDFGPLGTLHCRIGAQEPR</sequence>
<accession>A0ABU3ZZZ2</accession>
<name>A0ABU3ZZZ2_9SPHN</name>
<comment type="caution">
    <text evidence="1">The sequence shown here is derived from an EMBL/GenBank/DDBJ whole genome shotgun (WGS) entry which is preliminary data.</text>
</comment>
<dbReference type="EMBL" id="JAPTHD010000007">
    <property type="protein sequence ID" value="MDV5825096.1"/>
    <property type="molecule type" value="Genomic_DNA"/>
</dbReference>
<dbReference type="PANTHER" id="PTHR30143">
    <property type="entry name" value="ACID HYDRATASE"/>
    <property type="match status" value="1"/>
</dbReference>
<keyword evidence="2" id="KW-1185">Reference proteome</keyword>
<dbReference type="InterPro" id="IPR036663">
    <property type="entry name" value="Fumarylacetoacetase_C_sf"/>
</dbReference>
<proteinExistence type="predicted"/>
<gene>
    <name evidence="1" type="ORF">O0R41_15930</name>
</gene>
<reference evidence="2" key="1">
    <citation type="journal article" date="2022" name="J Environ Chem Eng">
        <title>Biodegradation of petroleum oil using a constructed nonpathogenic and heavy metal-tolerant bacterial consortium isolated from marine sponges.</title>
        <authorList>
            <person name="Dechsakulwatana C."/>
            <person name="Rungsihiranrut A."/>
            <person name="Muangchinda C."/>
            <person name="Ningthoujam R."/>
            <person name="Klankeo P."/>
            <person name="Pinyakong O."/>
        </authorList>
    </citation>
    <scope>NUCLEOTIDE SEQUENCE [LARGE SCALE GENOMIC DNA]</scope>
    <source>
        <strain evidence="2">MO2-4</strain>
    </source>
</reference>
<dbReference type="RefSeq" id="WP_317517721.1">
    <property type="nucleotide sequence ID" value="NZ_JAPTHD010000007.1"/>
</dbReference>
<dbReference type="Proteomes" id="UP001185984">
    <property type="component" value="Unassembled WGS sequence"/>
</dbReference>
<evidence type="ECO:0000313" key="1">
    <source>
        <dbReference type="EMBL" id="MDV5825096.1"/>
    </source>
</evidence>
<protein>
    <submittedName>
        <fullName evidence="1">2-keto-4-pentenoate hydratase</fullName>
    </submittedName>
</protein>
<organism evidence="1 2">
    <name type="scientific">Sphingobium naphthae</name>
    <dbReference type="NCBI Taxonomy" id="1886786"/>
    <lineage>
        <taxon>Bacteria</taxon>
        <taxon>Pseudomonadati</taxon>
        <taxon>Pseudomonadota</taxon>
        <taxon>Alphaproteobacteria</taxon>
        <taxon>Sphingomonadales</taxon>
        <taxon>Sphingomonadaceae</taxon>
        <taxon>Sphingobium</taxon>
    </lineage>
</organism>